<dbReference type="InterPro" id="IPR050951">
    <property type="entry name" value="Retrovirus_Pol_polyprotein"/>
</dbReference>
<proteinExistence type="predicted"/>
<dbReference type="Pfam" id="PF17921">
    <property type="entry name" value="Integrase_H2C2"/>
    <property type="match status" value="1"/>
</dbReference>
<protein>
    <recommendedName>
        <fullName evidence="2">Integrase catalytic domain-containing protein</fullName>
    </recommendedName>
</protein>
<dbReference type="PROSITE" id="PS50994">
    <property type="entry name" value="INTEGRASE"/>
    <property type="match status" value="1"/>
</dbReference>
<evidence type="ECO:0000256" key="1">
    <source>
        <dbReference type="SAM" id="MobiDB-lite"/>
    </source>
</evidence>
<dbReference type="GO" id="GO:0015074">
    <property type="term" value="P:DNA integration"/>
    <property type="evidence" value="ECO:0007669"/>
    <property type="project" value="InterPro"/>
</dbReference>
<dbReference type="InterPro" id="IPR012337">
    <property type="entry name" value="RNaseH-like_sf"/>
</dbReference>
<feature type="region of interest" description="Disordered" evidence="1">
    <location>
        <begin position="511"/>
        <end position="546"/>
    </location>
</feature>
<organism evidence="3">
    <name type="scientific">invertebrate metagenome</name>
    <dbReference type="NCBI Taxonomy" id="1711999"/>
    <lineage>
        <taxon>unclassified sequences</taxon>
        <taxon>metagenomes</taxon>
        <taxon>organismal metagenomes</taxon>
    </lineage>
</organism>
<dbReference type="Gene3D" id="1.10.340.70">
    <property type="match status" value="1"/>
</dbReference>
<dbReference type="FunFam" id="1.10.340.70:FF:000001">
    <property type="entry name" value="Retrovirus-related Pol polyprotein from transposon gypsy-like Protein"/>
    <property type="match status" value="1"/>
</dbReference>
<dbReference type="Gene3D" id="3.30.420.10">
    <property type="entry name" value="Ribonuclease H-like superfamily/Ribonuclease H"/>
    <property type="match status" value="1"/>
</dbReference>
<feature type="region of interest" description="Disordered" evidence="1">
    <location>
        <begin position="401"/>
        <end position="496"/>
    </location>
</feature>
<dbReference type="PANTHER" id="PTHR37984:SF15">
    <property type="entry name" value="INTEGRASE CATALYTIC DOMAIN-CONTAINING PROTEIN"/>
    <property type="match status" value="1"/>
</dbReference>
<dbReference type="InterPro" id="IPR041588">
    <property type="entry name" value="Integrase_H2C2"/>
</dbReference>
<sequence length="559" mass="63786">MYENGILYRIASVEAERVKQLLLPAAYRNDALKGVHDDVGHMGREKTLWLAKRRFYWPGLEGDVNTWVEQCERCILRTPVRAVANLVPIETFKPMELVCVDFLSLEKSKGGFENVLVITDHFTRYAQAIPCRNQSAHTTAKALYEHFIVYYSFPEKLHSDQGRNFESRVIKELCKLAGVKKTRTTPYHPMGNGSVERFNQTLIKMLSTLEDDKKSDWKSYVAPLVQAYNATKNDSTGFSPHYLMFGWHPRLSVDAFLGLEPSDQGKGADHQTYITKLRGEMEYAYQVATDEARKSAARNKNRYDMKIRDSKLESGDRVLVRKVGFKGKHKLADRWEKNPYVVLSIPDSELPVYRVKLETDKGPVRTLHRNMLLPFTAIPPGEHMPEVDCKVTPKRGIKIVTDIDQGHPESDSDSDNSQGYHTYVIPQRRKKPGLPPLDKGQWRHESRSSHKSISNIDSQNNTPPIALSSSSRDNSYHSETRINSDSAGNTGTDMSHLNTHVKVTDDEYAASHISDTDIREQSTESSPGVRRSQRTRKPPERFGQWVCSQMKTDRQEIYV</sequence>
<feature type="compositionally biased region" description="Polar residues" evidence="1">
    <location>
        <begin position="483"/>
        <end position="496"/>
    </location>
</feature>
<comment type="caution">
    <text evidence="3">The sequence shown here is derived from an EMBL/GenBank/DDBJ whole genome shotgun (WGS) entry which is preliminary data.</text>
</comment>
<dbReference type="InterPro" id="IPR001584">
    <property type="entry name" value="Integrase_cat-core"/>
</dbReference>
<dbReference type="SUPFAM" id="SSF53098">
    <property type="entry name" value="Ribonuclease H-like"/>
    <property type="match status" value="1"/>
</dbReference>
<feature type="domain" description="Integrase catalytic" evidence="2">
    <location>
        <begin position="90"/>
        <end position="248"/>
    </location>
</feature>
<gene>
    <name evidence="3" type="ORF">CI610_03272</name>
</gene>
<dbReference type="Pfam" id="PF00665">
    <property type="entry name" value="rve"/>
    <property type="match status" value="1"/>
</dbReference>
<dbReference type="FunFam" id="3.30.420.10:FF:000269">
    <property type="entry name" value="Uncharacterized protein"/>
    <property type="match status" value="1"/>
</dbReference>
<dbReference type="PANTHER" id="PTHR37984">
    <property type="entry name" value="PROTEIN CBG26694"/>
    <property type="match status" value="1"/>
</dbReference>
<accession>A0A2H9T3M9</accession>
<evidence type="ECO:0000259" key="2">
    <source>
        <dbReference type="PROSITE" id="PS50994"/>
    </source>
</evidence>
<dbReference type="EMBL" id="NSIT01000370">
    <property type="protein sequence ID" value="PJE77797.1"/>
    <property type="molecule type" value="Genomic_DNA"/>
</dbReference>
<reference evidence="3" key="1">
    <citation type="journal article" date="2017" name="Appl. Environ. Microbiol.">
        <title>Molecular characterization of an Endozoicomonas-like organism causing infection in king scallop Pecten maximus L.</title>
        <authorList>
            <person name="Cano I."/>
            <person name="van Aerle R."/>
            <person name="Ross S."/>
            <person name="Verner-Jeffreys D.W."/>
            <person name="Paley R.K."/>
            <person name="Rimmer G."/>
            <person name="Ryder D."/>
            <person name="Hooper P."/>
            <person name="Stone D."/>
            <person name="Feist S.W."/>
        </authorList>
    </citation>
    <scope>NUCLEOTIDE SEQUENCE</scope>
</reference>
<evidence type="ECO:0000313" key="3">
    <source>
        <dbReference type="EMBL" id="PJE77797.1"/>
    </source>
</evidence>
<feature type="compositionally biased region" description="Polar residues" evidence="1">
    <location>
        <begin position="451"/>
        <end position="473"/>
    </location>
</feature>
<dbReference type="InterPro" id="IPR036397">
    <property type="entry name" value="RNaseH_sf"/>
</dbReference>
<name>A0A2H9T3M9_9ZZZZ</name>
<dbReference type="AlphaFoldDB" id="A0A2H9T3M9"/>
<dbReference type="GO" id="GO:0003676">
    <property type="term" value="F:nucleic acid binding"/>
    <property type="evidence" value="ECO:0007669"/>
    <property type="project" value="InterPro"/>
</dbReference>